<dbReference type="PANTHER" id="PTHR38471">
    <property type="entry name" value="FOUR HELIX BUNDLE PROTEIN"/>
    <property type="match status" value="1"/>
</dbReference>
<dbReference type="CDD" id="cd16377">
    <property type="entry name" value="23S_rRNA_IVP_like"/>
    <property type="match status" value="1"/>
</dbReference>
<protein>
    <submittedName>
        <fullName evidence="1">Four helix bundle protein</fullName>
    </submittedName>
</protein>
<sequence length="120" mass="13901">MRNFRELEVWKDSRILAKEIYTMTKCLPDSEKYGLVSQMNRCSVSIPANIAEGCSKYSQKDFVRFLQISLGSAFELETHLILCQDLNFLPSEETSSIIKNIQRLQKKIASLIKYNKSNHH</sequence>
<evidence type="ECO:0000313" key="3">
    <source>
        <dbReference type="Proteomes" id="UP000266691"/>
    </source>
</evidence>
<dbReference type="InterPro" id="IPR012657">
    <property type="entry name" value="23S_rRNA-intervening_sequence"/>
</dbReference>
<dbReference type="Gene3D" id="1.20.1440.60">
    <property type="entry name" value="23S rRNA-intervening sequence"/>
    <property type="match status" value="1"/>
</dbReference>
<organism evidence="1 3">
    <name type="scientific">Flagellimonas pelagia</name>
    <dbReference type="NCBI Taxonomy" id="2306998"/>
    <lineage>
        <taxon>Bacteria</taxon>
        <taxon>Pseudomonadati</taxon>
        <taxon>Bacteroidota</taxon>
        <taxon>Flavobacteriia</taxon>
        <taxon>Flavobacteriales</taxon>
        <taxon>Flavobacteriaceae</taxon>
        <taxon>Flagellimonas</taxon>
    </lineage>
</organism>
<dbReference type="Proteomes" id="UP000266691">
    <property type="component" value="Unassembled WGS sequence"/>
</dbReference>
<evidence type="ECO:0000313" key="4">
    <source>
        <dbReference type="Proteomes" id="UP000321621"/>
    </source>
</evidence>
<dbReference type="EMBL" id="VNWK01000033">
    <property type="protein sequence ID" value="TXJ92105.1"/>
    <property type="molecule type" value="Genomic_DNA"/>
</dbReference>
<dbReference type="Pfam" id="PF05635">
    <property type="entry name" value="23S_rRNA_IVP"/>
    <property type="match status" value="1"/>
</dbReference>
<dbReference type="OrthoDB" id="9811959at2"/>
<dbReference type="AlphaFoldDB" id="A0A3A1NGZ5"/>
<evidence type="ECO:0000313" key="1">
    <source>
        <dbReference type="EMBL" id="RIV42909.1"/>
    </source>
</evidence>
<dbReference type="Proteomes" id="UP000321621">
    <property type="component" value="Unassembled WGS sequence"/>
</dbReference>
<name>A0A3A1NGZ5_9FLAO</name>
<dbReference type="NCBIfam" id="TIGR02436">
    <property type="entry name" value="four helix bundle protein"/>
    <property type="match status" value="1"/>
</dbReference>
<dbReference type="PANTHER" id="PTHR38471:SF2">
    <property type="entry name" value="FOUR HELIX BUNDLE PROTEIN"/>
    <property type="match status" value="1"/>
</dbReference>
<accession>A0A3A1NGZ5</accession>
<proteinExistence type="predicted"/>
<dbReference type="SUPFAM" id="SSF158446">
    <property type="entry name" value="IVS-encoded protein-like"/>
    <property type="match status" value="1"/>
</dbReference>
<gene>
    <name evidence="1" type="ORF">D2V05_14940</name>
    <name evidence="2" type="ORF">FQ017_14805</name>
</gene>
<dbReference type="InterPro" id="IPR036583">
    <property type="entry name" value="23S_rRNA_IVS_sf"/>
</dbReference>
<reference evidence="1 3" key="1">
    <citation type="submission" date="2018-08" db="EMBL/GenBank/DDBJ databases">
        <title>Proposal of Muricauda 72 sp.nov. and Muricauda NH166 sp.nov., isolated from seawater.</title>
        <authorList>
            <person name="Cheng H."/>
            <person name="Wu Y.-H."/>
            <person name="Guo L.-L."/>
            <person name="Xu X.-W."/>
        </authorList>
    </citation>
    <scope>NUCLEOTIDE SEQUENCE [LARGE SCALE GENOMIC DNA]</scope>
    <source>
        <strain evidence="1 3">72</strain>
    </source>
</reference>
<dbReference type="RefSeq" id="WP_119648398.1">
    <property type="nucleotide sequence ID" value="NZ_QXFI01000033.1"/>
</dbReference>
<comment type="caution">
    <text evidence="1">The sequence shown here is derived from an EMBL/GenBank/DDBJ whole genome shotgun (WGS) entry which is preliminary data.</text>
</comment>
<keyword evidence="4" id="KW-1185">Reference proteome</keyword>
<dbReference type="EMBL" id="QXFI01000033">
    <property type="protein sequence ID" value="RIV42909.1"/>
    <property type="molecule type" value="Genomic_DNA"/>
</dbReference>
<evidence type="ECO:0000313" key="2">
    <source>
        <dbReference type="EMBL" id="TXJ92105.1"/>
    </source>
</evidence>
<reference evidence="2 4" key="2">
    <citation type="submission" date="2019-07" db="EMBL/GenBank/DDBJ databases">
        <title>Draft genome of two Muricauda strains isolated from deep sea.</title>
        <authorList>
            <person name="Sun C."/>
        </authorList>
    </citation>
    <scope>NUCLEOTIDE SEQUENCE [LARGE SCALE GENOMIC DNA]</scope>
    <source>
        <strain evidence="2 4">72</strain>
    </source>
</reference>